<proteinExistence type="predicted"/>
<evidence type="ECO:0000313" key="2">
    <source>
        <dbReference type="EMBL" id="ACN98361.1"/>
    </source>
</evidence>
<accession>C1DV58</accession>
<feature type="domain" description="PD-(D/E)XK nuclease" evidence="1">
    <location>
        <begin position="35"/>
        <end position="101"/>
    </location>
</feature>
<dbReference type="OrthoDB" id="5514786at2"/>
<sequence length="155" mass="17971">MSGNKFRNAVKEYIENWNRNYNLGIKIKLEQPLGYRFLNNLRIIDILLYRNNRFLGIECKYQGVSGTAYQKLIYTLEDCKTTPIPTIIVFAGNGIKEDVKSKLITSGYGIEVLYEDGLVKEKGFPVLLQRIAIELGIDWFDMDIFNKKGERYENS</sequence>
<name>C1DV58_SULAA</name>
<evidence type="ECO:0000313" key="3">
    <source>
        <dbReference type="Proteomes" id="UP000001369"/>
    </source>
</evidence>
<keyword evidence="3" id="KW-1185">Reference proteome</keyword>
<dbReference type="KEGG" id="saf:SULAZ_1022"/>
<dbReference type="eggNOG" id="ENOG503346A">
    <property type="taxonomic scope" value="Bacteria"/>
</dbReference>
<dbReference type="RefSeq" id="WP_012673686.1">
    <property type="nucleotide sequence ID" value="NC_012438.1"/>
</dbReference>
<dbReference type="HOGENOM" id="CLU_1692899_0_0_0"/>
<dbReference type="STRING" id="204536.SULAZ_1022"/>
<dbReference type="EMBL" id="CP001229">
    <property type="protein sequence ID" value="ACN98361.1"/>
    <property type="molecule type" value="Genomic_DNA"/>
</dbReference>
<dbReference type="InterPro" id="IPR046821">
    <property type="entry name" value="PDDEXK_11"/>
</dbReference>
<gene>
    <name evidence="2" type="ordered locus">SULAZ_1022</name>
</gene>
<dbReference type="Pfam" id="PF20472">
    <property type="entry name" value="PDDEXK_11"/>
    <property type="match status" value="1"/>
</dbReference>
<dbReference type="AlphaFoldDB" id="C1DV58"/>
<evidence type="ECO:0000259" key="1">
    <source>
        <dbReference type="Pfam" id="PF20472"/>
    </source>
</evidence>
<organism evidence="2 3">
    <name type="scientific">Sulfurihydrogenibium azorense (strain DSM 15241 / OCM 825 / Az-Fu1)</name>
    <dbReference type="NCBI Taxonomy" id="204536"/>
    <lineage>
        <taxon>Bacteria</taxon>
        <taxon>Pseudomonadati</taxon>
        <taxon>Aquificota</taxon>
        <taxon>Aquificia</taxon>
        <taxon>Aquificales</taxon>
        <taxon>Hydrogenothermaceae</taxon>
        <taxon>Sulfurihydrogenibium</taxon>
    </lineage>
</organism>
<protein>
    <recommendedName>
        <fullName evidence="1">PD-(D/E)XK nuclease domain-containing protein</fullName>
    </recommendedName>
</protein>
<dbReference type="Proteomes" id="UP000001369">
    <property type="component" value="Chromosome"/>
</dbReference>
<reference evidence="2 3" key="1">
    <citation type="journal article" date="2009" name="J. Bacteriol.">
        <title>Complete and draft genome sequences of six members of the Aquificales.</title>
        <authorList>
            <person name="Reysenbach A.L."/>
            <person name="Hamamura N."/>
            <person name="Podar M."/>
            <person name="Griffiths E."/>
            <person name="Ferreira S."/>
            <person name="Hochstein R."/>
            <person name="Heidelberg J."/>
            <person name="Johnson J."/>
            <person name="Mead D."/>
            <person name="Pohorille A."/>
            <person name="Sarmiento M."/>
            <person name="Schweighofer K."/>
            <person name="Seshadri R."/>
            <person name="Voytek M.A."/>
        </authorList>
    </citation>
    <scope>NUCLEOTIDE SEQUENCE [LARGE SCALE GENOMIC DNA]</scope>
    <source>
        <strain evidence="3">Az-Fu1 / DSM 15241 / OCM 825</strain>
    </source>
</reference>